<dbReference type="Proteomes" id="UP001493153">
    <property type="component" value="Plasmid megaplasmid"/>
</dbReference>
<evidence type="ECO:0000313" key="3">
    <source>
        <dbReference type="Proteomes" id="UP001493153"/>
    </source>
</evidence>
<evidence type="ECO:0008006" key="4">
    <source>
        <dbReference type="Google" id="ProtNLM"/>
    </source>
</evidence>
<dbReference type="RefSeq" id="WP_338910422.1">
    <property type="nucleotide sequence ID" value="NZ_CP062175.1"/>
</dbReference>
<evidence type="ECO:0000313" key="2">
    <source>
        <dbReference type="EMBL" id="WXK37843.1"/>
    </source>
</evidence>
<name>A0ABZ2PUI6_9BURK</name>
<accession>A0ABZ2PUI6</accession>
<protein>
    <recommendedName>
        <fullName evidence="4">Lipoprotein</fullName>
    </recommendedName>
</protein>
<organism evidence="2 3">
    <name type="scientific">Mycetohabitans rhizoxinica</name>
    <dbReference type="NCBI Taxonomy" id="412963"/>
    <lineage>
        <taxon>Bacteria</taxon>
        <taxon>Pseudomonadati</taxon>
        <taxon>Pseudomonadota</taxon>
        <taxon>Betaproteobacteria</taxon>
        <taxon>Burkholderiales</taxon>
        <taxon>Burkholderiaceae</taxon>
        <taxon>Mycetohabitans</taxon>
    </lineage>
</organism>
<feature type="signal peptide" evidence="1">
    <location>
        <begin position="1"/>
        <end position="24"/>
    </location>
</feature>
<feature type="chain" id="PRO_5046685241" description="Lipoprotein" evidence="1">
    <location>
        <begin position="25"/>
        <end position="82"/>
    </location>
</feature>
<keyword evidence="3" id="KW-1185">Reference proteome</keyword>
<evidence type="ECO:0000256" key="1">
    <source>
        <dbReference type="SAM" id="SignalP"/>
    </source>
</evidence>
<dbReference type="EMBL" id="CP062175">
    <property type="protein sequence ID" value="WXK37843.1"/>
    <property type="molecule type" value="Genomic_DNA"/>
</dbReference>
<sequence length="82" mass="8683">MKAARWIGVLLLLSGCGSSQPLFTSDGRPTQLIQCSSAEGWSSCDARAQVQCGDAGYDTLQRNRSDGTLSTLIACKRPAAAY</sequence>
<proteinExistence type="predicted"/>
<reference evidence="2 3" key="1">
    <citation type="submission" date="2020-09" db="EMBL/GenBank/DDBJ databases">
        <title>Genome sequences of Mycetohabitans spp.</title>
        <authorList>
            <person name="Carter M.E."/>
            <person name="Carpenter S.C.D."/>
            <person name="Bogdanove A.J."/>
        </authorList>
    </citation>
    <scope>NUCLEOTIDE SEQUENCE [LARGE SCALE GENOMIC DNA]</scope>
    <source>
        <strain evidence="2 3">B12</strain>
        <plasmid evidence="2 3">megaplasmid</plasmid>
    </source>
</reference>
<dbReference type="PROSITE" id="PS51257">
    <property type="entry name" value="PROKAR_LIPOPROTEIN"/>
    <property type="match status" value="1"/>
</dbReference>
<gene>
    <name evidence="2" type="ORF">IHE29_00330</name>
</gene>
<keyword evidence="2" id="KW-0614">Plasmid</keyword>
<keyword evidence="1" id="KW-0732">Signal</keyword>
<geneLocation type="plasmid" evidence="2 3">
    <name>megaplasmid</name>
</geneLocation>